<dbReference type="Proteomes" id="UP000245626">
    <property type="component" value="Unassembled WGS sequence"/>
</dbReference>
<evidence type="ECO:0000313" key="2">
    <source>
        <dbReference type="Proteomes" id="UP000245626"/>
    </source>
</evidence>
<evidence type="ECO:0000313" key="1">
    <source>
        <dbReference type="EMBL" id="PWN53502.1"/>
    </source>
</evidence>
<protein>
    <submittedName>
        <fullName evidence="1">Uncharacterized protein</fullName>
    </submittedName>
</protein>
<organism evidence="1 2">
    <name type="scientific">Violaceomyces palustris</name>
    <dbReference type="NCBI Taxonomy" id="1673888"/>
    <lineage>
        <taxon>Eukaryota</taxon>
        <taxon>Fungi</taxon>
        <taxon>Dikarya</taxon>
        <taxon>Basidiomycota</taxon>
        <taxon>Ustilaginomycotina</taxon>
        <taxon>Ustilaginomycetes</taxon>
        <taxon>Violaceomycetales</taxon>
        <taxon>Violaceomycetaceae</taxon>
        <taxon>Violaceomyces</taxon>
    </lineage>
</organism>
<name>A0ACD0P677_9BASI</name>
<keyword evidence="2" id="KW-1185">Reference proteome</keyword>
<dbReference type="EMBL" id="KZ819722">
    <property type="protein sequence ID" value="PWN53502.1"/>
    <property type="molecule type" value="Genomic_DNA"/>
</dbReference>
<reference evidence="1 2" key="1">
    <citation type="journal article" date="2018" name="Mol. Biol. Evol.">
        <title>Broad Genomic Sampling Reveals a Smut Pathogenic Ancestry of the Fungal Clade Ustilaginomycotina.</title>
        <authorList>
            <person name="Kijpornyongpan T."/>
            <person name="Mondo S.J."/>
            <person name="Barry K."/>
            <person name="Sandor L."/>
            <person name="Lee J."/>
            <person name="Lipzen A."/>
            <person name="Pangilinan J."/>
            <person name="LaButti K."/>
            <person name="Hainaut M."/>
            <person name="Henrissat B."/>
            <person name="Grigoriev I.V."/>
            <person name="Spatafora J.W."/>
            <person name="Aime M.C."/>
        </authorList>
    </citation>
    <scope>NUCLEOTIDE SEQUENCE [LARGE SCALE GENOMIC DNA]</scope>
    <source>
        <strain evidence="1 2">SA 807</strain>
    </source>
</reference>
<accession>A0ACD0P677</accession>
<gene>
    <name evidence="1" type="ORF">IE53DRAFT_158484</name>
</gene>
<sequence length="260" mass="30101">MWERRERMSKCLSYRRDHQRQAKIRTEDNRQKKRKRKKKKEQRRTRPYSRNPILLGQNKSKALLPSQIKVTFSSSIFAPKPILSVVEISSRNSNSFPMPMADGRKDEFIDSKLGCKPGRFLPFPFFIFFYPPTPTMSGDRRPPPTMPRFIRILLGIASNVFLPFHLPSVMIPAKKKAAEGKKNFKLSRPLVPFPRPLLSHNLTISTPCLYLALHTKVTTCCSIGRMDSRSYLSLIFPIFFLPIYSWQSPAHLSLPSMYAL</sequence>
<proteinExistence type="predicted"/>